<dbReference type="Pfam" id="PF01565">
    <property type="entry name" value="FAD_binding_4"/>
    <property type="match status" value="1"/>
</dbReference>
<dbReference type="AlphaFoldDB" id="A0A6N6J9Z1"/>
<dbReference type="Proteomes" id="UP000436822">
    <property type="component" value="Unassembled WGS sequence"/>
</dbReference>
<keyword evidence="2" id="KW-0274">FAD</keyword>
<keyword evidence="5" id="KW-1185">Reference proteome</keyword>
<organism evidence="4 5">
    <name type="scientific">Litoreibacter roseus</name>
    <dbReference type="NCBI Taxonomy" id="2601869"/>
    <lineage>
        <taxon>Bacteria</taxon>
        <taxon>Pseudomonadati</taxon>
        <taxon>Pseudomonadota</taxon>
        <taxon>Alphaproteobacteria</taxon>
        <taxon>Rhodobacterales</taxon>
        <taxon>Roseobacteraceae</taxon>
        <taxon>Litoreibacter</taxon>
    </lineage>
</organism>
<dbReference type="SUPFAM" id="SSF56176">
    <property type="entry name" value="FAD-binding/transporter-associated domain-like"/>
    <property type="match status" value="1"/>
</dbReference>
<dbReference type="InterPro" id="IPR036318">
    <property type="entry name" value="FAD-bd_PCMH-like_sf"/>
</dbReference>
<proteinExistence type="predicted"/>
<comment type="caution">
    <text evidence="4">The sequence shown here is derived from an EMBL/GenBank/DDBJ whole genome shotgun (WGS) entry which is preliminary data.</text>
</comment>
<name>A0A6N6J9Z1_9RHOB</name>
<keyword evidence="1" id="KW-0285">Flavoprotein</keyword>
<evidence type="ECO:0000313" key="5">
    <source>
        <dbReference type="Proteomes" id="UP000436822"/>
    </source>
</evidence>
<dbReference type="InterPro" id="IPR016164">
    <property type="entry name" value="FAD-linked_Oxase-like_C"/>
</dbReference>
<dbReference type="Gene3D" id="3.30.465.10">
    <property type="match status" value="1"/>
</dbReference>
<sequence>MLEPTSEADLADIIRRASEPLNIRGGGTRGISAPSGQVLSTRSLSGIELYEPGALTLVAKAGTPMSEIETALASENQRLPFEPMDHRAVLGTDGVPTIGGVVAANVSGPRRIQVGACRDSLIGVRFVDGQGTVLKNGGRVMKNVTGYDLVKLMAGSYGTLGVLSEVAFKVLPGVGASATLTLRGLPVPQAVQAMSAALGSPFEVSGAAHDPARQETYLRLEGFADSVEYRARMLTEQLASFAKADVISDPDLSAATWKKIRDVEPFTGADGDVWRISVKPSDTPQVVNRLSDAQCLLDWGGGLIWVLAPTSTDVRATLAGIPGHATLVRGASTVRFHPEAPTIAALSATLREKFDPRAILNTGLMGVATPAAA</sequence>
<evidence type="ECO:0000256" key="1">
    <source>
        <dbReference type="ARBA" id="ARBA00022630"/>
    </source>
</evidence>
<dbReference type="InterPro" id="IPR016169">
    <property type="entry name" value="FAD-bd_PCMH_sub2"/>
</dbReference>
<protein>
    <submittedName>
        <fullName evidence="4">2-hydroxy-acid oxidase</fullName>
    </submittedName>
</protein>
<dbReference type="InterPro" id="IPR016166">
    <property type="entry name" value="FAD-bd_PCMH"/>
</dbReference>
<accession>A0A6N6J9Z1</accession>
<feature type="domain" description="FAD-binding PCMH-type" evidence="3">
    <location>
        <begin position="1"/>
        <end position="173"/>
    </location>
</feature>
<evidence type="ECO:0000259" key="3">
    <source>
        <dbReference type="PROSITE" id="PS51387"/>
    </source>
</evidence>
<dbReference type="EMBL" id="BLJE01000001">
    <property type="protein sequence ID" value="GFE63073.1"/>
    <property type="molecule type" value="Genomic_DNA"/>
</dbReference>
<dbReference type="PANTHER" id="PTHR11748">
    <property type="entry name" value="D-LACTATE DEHYDROGENASE"/>
    <property type="match status" value="1"/>
</dbReference>
<dbReference type="SUPFAM" id="SSF55103">
    <property type="entry name" value="FAD-linked oxidases, C-terminal domain"/>
    <property type="match status" value="1"/>
</dbReference>
<gene>
    <name evidence="4" type="ORF">KIN_01470</name>
</gene>
<evidence type="ECO:0000313" key="4">
    <source>
        <dbReference type="EMBL" id="GFE63073.1"/>
    </source>
</evidence>
<evidence type="ECO:0000256" key="2">
    <source>
        <dbReference type="ARBA" id="ARBA00022827"/>
    </source>
</evidence>
<dbReference type="PROSITE" id="PS51387">
    <property type="entry name" value="FAD_PCMH"/>
    <property type="match status" value="1"/>
</dbReference>
<dbReference type="InterPro" id="IPR006094">
    <property type="entry name" value="Oxid_FAD_bind_N"/>
</dbReference>
<dbReference type="GO" id="GO:0003824">
    <property type="term" value="F:catalytic activity"/>
    <property type="evidence" value="ECO:0007669"/>
    <property type="project" value="InterPro"/>
</dbReference>
<dbReference type="GO" id="GO:0071949">
    <property type="term" value="F:FAD binding"/>
    <property type="evidence" value="ECO:0007669"/>
    <property type="project" value="InterPro"/>
</dbReference>
<reference evidence="4 5" key="1">
    <citation type="submission" date="2019-12" db="EMBL/GenBank/DDBJ databases">
        <title>Litoreibacter badius sp. nov., a novel bacteriochlorophyll a-containing bacterium in the genus Litoreibacter.</title>
        <authorList>
            <person name="Kanamuro M."/>
            <person name="Takabe Y."/>
            <person name="Mori K."/>
            <person name="Takaichi S."/>
            <person name="Hanada S."/>
        </authorList>
    </citation>
    <scope>NUCLEOTIDE SEQUENCE [LARGE SCALE GENOMIC DNA]</scope>
    <source>
        <strain evidence="4 5">K6</strain>
    </source>
</reference>
<dbReference type="PANTHER" id="PTHR11748:SF103">
    <property type="entry name" value="GLYCOLATE OXIDASE SUBUNIT GLCE"/>
    <property type="match status" value="1"/>
</dbReference>